<dbReference type="EMBL" id="JBDPZC010000001">
    <property type="protein sequence ID" value="MEO3711329.1"/>
    <property type="molecule type" value="Genomic_DNA"/>
</dbReference>
<comment type="caution">
    <text evidence="1">The sequence shown here is derived from an EMBL/GenBank/DDBJ whole genome shotgun (WGS) entry which is preliminary data.</text>
</comment>
<evidence type="ECO:0000313" key="2">
    <source>
        <dbReference type="Proteomes" id="UP001462640"/>
    </source>
</evidence>
<name>A0ABV0G8J1_9BURK</name>
<evidence type="ECO:0000313" key="1">
    <source>
        <dbReference type="EMBL" id="MEO3711329.1"/>
    </source>
</evidence>
<protein>
    <submittedName>
        <fullName evidence="1">Uncharacterized protein</fullName>
    </submittedName>
</protein>
<proteinExistence type="predicted"/>
<reference evidence="1 2" key="1">
    <citation type="submission" date="2024-05" db="EMBL/GenBank/DDBJ databases">
        <title>Roseateles sp. 2.12 16S ribosomal RNA gene Genome sequencing and assembly.</title>
        <authorList>
            <person name="Woo H."/>
        </authorList>
    </citation>
    <scope>NUCLEOTIDE SEQUENCE [LARGE SCALE GENOMIC DNA]</scope>
    <source>
        <strain evidence="1 2">2.12</strain>
    </source>
</reference>
<organism evidence="1 2">
    <name type="scientific">Roseateles flavus</name>
    <dbReference type="NCBI Taxonomy" id="3149041"/>
    <lineage>
        <taxon>Bacteria</taxon>
        <taxon>Pseudomonadati</taxon>
        <taxon>Pseudomonadota</taxon>
        <taxon>Betaproteobacteria</taxon>
        <taxon>Burkholderiales</taxon>
        <taxon>Sphaerotilaceae</taxon>
        <taxon>Roseateles</taxon>
    </lineage>
</organism>
<sequence>MLTSLEPALDTPERLPFVRKLRNFMADHGLDDVPALVLQCAPDEPHAPDLKAQALQQALLQGAGQTGHGDWWSGFMGGASFTVFEGIAATNEWAEPKWTTEFQHDGHVLAGIRLTVLTHIDGVPDNIENAFPHFGLLVENLYSAGGINGKMRVTASLVNAKGLRMLKFHKYGQPSARELRREMLEWPLRHASNVGDLETICKDMQDQMRRVFP</sequence>
<gene>
    <name evidence="1" type="ORF">ABDJ40_00965</name>
</gene>
<accession>A0ABV0G8J1</accession>
<dbReference type="Proteomes" id="UP001462640">
    <property type="component" value="Unassembled WGS sequence"/>
</dbReference>
<dbReference type="RefSeq" id="WP_347604895.1">
    <property type="nucleotide sequence ID" value="NZ_JBDPZC010000001.1"/>
</dbReference>
<keyword evidence="2" id="KW-1185">Reference proteome</keyword>